<sequence length="62" mass="6283">MDDGIGVVLVVQDDVLEVVGEGLDACGVVHVGADVDCLLEPAACGSGREGSHHVDEEEAAHS</sequence>
<proteinExistence type="predicted"/>
<evidence type="ECO:0000313" key="1">
    <source>
        <dbReference type="EMBL" id="GHH67202.1"/>
    </source>
</evidence>
<dbReference type="EMBL" id="BNAS01000001">
    <property type="protein sequence ID" value="GHH67202.1"/>
    <property type="molecule type" value="Genomic_DNA"/>
</dbReference>
<dbReference type="RefSeq" id="WP_189667974.1">
    <property type="nucleotide sequence ID" value="NZ_BNAS01000001.1"/>
</dbReference>
<organism evidence="1 2">
    <name type="scientific">Promicromonospora soli</name>
    <dbReference type="NCBI Taxonomy" id="2035533"/>
    <lineage>
        <taxon>Bacteria</taxon>
        <taxon>Bacillati</taxon>
        <taxon>Actinomycetota</taxon>
        <taxon>Actinomycetes</taxon>
        <taxon>Micrococcales</taxon>
        <taxon>Promicromonosporaceae</taxon>
        <taxon>Promicromonospora</taxon>
    </lineage>
</organism>
<accession>A0A919FLB2</accession>
<protein>
    <submittedName>
        <fullName evidence="1">Uncharacterized protein</fullName>
    </submittedName>
</protein>
<gene>
    <name evidence="1" type="ORF">GCM10017772_08440</name>
</gene>
<reference evidence="1" key="1">
    <citation type="journal article" date="2014" name="Int. J. Syst. Evol. Microbiol.">
        <title>Complete genome sequence of Corynebacterium casei LMG S-19264T (=DSM 44701T), isolated from a smear-ripened cheese.</title>
        <authorList>
            <consortium name="US DOE Joint Genome Institute (JGI-PGF)"/>
            <person name="Walter F."/>
            <person name="Albersmeier A."/>
            <person name="Kalinowski J."/>
            <person name="Ruckert C."/>
        </authorList>
    </citation>
    <scope>NUCLEOTIDE SEQUENCE</scope>
    <source>
        <strain evidence="1">CGMCC 4.7398</strain>
    </source>
</reference>
<reference evidence="1" key="2">
    <citation type="submission" date="2020-09" db="EMBL/GenBank/DDBJ databases">
        <authorList>
            <person name="Sun Q."/>
            <person name="Zhou Y."/>
        </authorList>
    </citation>
    <scope>NUCLEOTIDE SEQUENCE</scope>
    <source>
        <strain evidence="1">CGMCC 4.7398</strain>
    </source>
</reference>
<name>A0A919FLB2_9MICO</name>
<keyword evidence="2" id="KW-1185">Reference proteome</keyword>
<comment type="caution">
    <text evidence="1">The sequence shown here is derived from an EMBL/GenBank/DDBJ whole genome shotgun (WGS) entry which is preliminary data.</text>
</comment>
<evidence type="ECO:0000313" key="2">
    <source>
        <dbReference type="Proteomes" id="UP000627369"/>
    </source>
</evidence>
<dbReference type="AlphaFoldDB" id="A0A919FLB2"/>
<dbReference type="Proteomes" id="UP000627369">
    <property type="component" value="Unassembled WGS sequence"/>
</dbReference>